<keyword evidence="12" id="KW-1185">Reference proteome</keyword>
<keyword evidence="5 9" id="KW-0342">GTP-binding</keyword>
<keyword evidence="1" id="KW-0519">Myristate</keyword>
<keyword evidence="2 10" id="KW-0479">Metal-binding</keyword>
<evidence type="ECO:0000256" key="6">
    <source>
        <dbReference type="ARBA" id="ARBA00023139"/>
    </source>
</evidence>
<dbReference type="CDD" id="cd00066">
    <property type="entry name" value="G-alpha"/>
    <property type="match status" value="1"/>
</dbReference>
<dbReference type="PANTHER" id="PTHR10218:SF302">
    <property type="entry name" value="GUANINE NUCLEOTIDE-BINDING PROTEIN ALPHA-5 SUBUNIT"/>
    <property type="match status" value="1"/>
</dbReference>
<dbReference type="GO" id="GO:0005525">
    <property type="term" value="F:GTP binding"/>
    <property type="evidence" value="ECO:0007669"/>
    <property type="project" value="UniProtKB-KW"/>
</dbReference>
<evidence type="ECO:0000256" key="2">
    <source>
        <dbReference type="ARBA" id="ARBA00022723"/>
    </source>
</evidence>
<dbReference type="Proteomes" id="UP000023152">
    <property type="component" value="Unassembled WGS sequence"/>
</dbReference>
<evidence type="ECO:0000256" key="5">
    <source>
        <dbReference type="ARBA" id="ARBA00023134"/>
    </source>
</evidence>
<evidence type="ECO:0000256" key="4">
    <source>
        <dbReference type="ARBA" id="ARBA00022842"/>
    </source>
</evidence>
<evidence type="ECO:0000256" key="10">
    <source>
        <dbReference type="PIRSR" id="PIRSR601019-2"/>
    </source>
</evidence>
<protein>
    <submittedName>
        <fullName evidence="11">G-protein subunit alpha 1</fullName>
    </submittedName>
</protein>
<reference evidence="11 12" key="1">
    <citation type="journal article" date="2013" name="Curr. Biol.">
        <title>The Genome of the Foraminiferan Reticulomyxa filosa.</title>
        <authorList>
            <person name="Glockner G."/>
            <person name="Hulsmann N."/>
            <person name="Schleicher M."/>
            <person name="Noegel A.A."/>
            <person name="Eichinger L."/>
            <person name="Gallinger C."/>
            <person name="Pawlowski J."/>
            <person name="Sierra R."/>
            <person name="Euteneuer U."/>
            <person name="Pillet L."/>
            <person name="Moustafa A."/>
            <person name="Platzer M."/>
            <person name="Groth M."/>
            <person name="Szafranski K."/>
            <person name="Schliwa M."/>
        </authorList>
    </citation>
    <scope>NUCLEOTIDE SEQUENCE [LARGE SCALE GENOMIC DNA]</scope>
</reference>
<feature type="binding site" evidence="9">
    <location>
        <position position="143"/>
    </location>
    <ligand>
        <name>GTP</name>
        <dbReference type="ChEBI" id="CHEBI:37565"/>
    </ligand>
</feature>
<keyword evidence="6" id="KW-0564">Palmitate</keyword>
<dbReference type="InterPro" id="IPR001019">
    <property type="entry name" value="Gprotein_alpha_su"/>
</dbReference>
<dbReference type="PANTHER" id="PTHR10218">
    <property type="entry name" value="GTP-BINDING PROTEIN ALPHA SUBUNIT"/>
    <property type="match status" value="1"/>
</dbReference>
<dbReference type="FunFam" id="3.40.50.300:FF:003800">
    <property type="entry name" value="Guanine nucleotide-binding protein G(k) subunit alpha"/>
    <property type="match status" value="1"/>
</dbReference>
<dbReference type="AlphaFoldDB" id="X6MJL1"/>
<comment type="caution">
    <text evidence="11">The sequence shown here is derived from an EMBL/GenBank/DDBJ whole genome shotgun (WGS) entry which is preliminary data.</text>
</comment>
<dbReference type="GO" id="GO:0031683">
    <property type="term" value="F:G-protein beta/gamma-subunit complex binding"/>
    <property type="evidence" value="ECO:0007669"/>
    <property type="project" value="InterPro"/>
</dbReference>
<evidence type="ECO:0000256" key="9">
    <source>
        <dbReference type="PIRSR" id="PIRSR601019-1"/>
    </source>
</evidence>
<keyword evidence="7" id="KW-0807">Transducer</keyword>
<feature type="binding site" evidence="9">
    <location>
        <begin position="25"/>
        <end position="29"/>
    </location>
    <ligand>
        <name>GTP</name>
        <dbReference type="ChEBI" id="CHEBI:37565"/>
    </ligand>
</feature>
<name>X6MJL1_RETFI</name>
<dbReference type="OMA" id="NICNNEW"/>
<dbReference type="SMART" id="SM00275">
    <property type="entry name" value="G_alpha"/>
    <property type="match status" value="1"/>
</dbReference>
<dbReference type="GO" id="GO:0005834">
    <property type="term" value="C:heterotrimeric G-protein complex"/>
    <property type="evidence" value="ECO:0007669"/>
    <property type="project" value="TreeGrafter"/>
</dbReference>
<dbReference type="OrthoDB" id="5817230at2759"/>
<evidence type="ECO:0000313" key="12">
    <source>
        <dbReference type="Proteomes" id="UP000023152"/>
    </source>
</evidence>
<dbReference type="GO" id="GO:0007188">
    <property type="term" value="P:adenylate cyclase-modulating G protein-coupled receptor signaling pathway"/>
    <property type="evidence" value="ECO:0007669"/>
    <property type="project" value="TreeGrafter"/>
</dbReference>
<dbReference type="GO" id="GO:0005737">
    <property type="term" value="C:cytoplasm"/>
    <property type="evidence" value="ECO:0007669"/>
    <property type="project" value="TreeGrafter"/>
</dbReference>
<evidence type="ECO:0000256" key="3">
    <source>
        <dbReference type="ARBA" id="ARBA00022741"/>
    </source>
</evidence>
<dbReference type="Pfam" id="PF00503">
    <property type="entry name" value="G-alpha"/>
    <property type="match status" value="1"/>
</dbReference>
<keyword evidence="3 9" id="KW-0547">Nucleotide-binding</keyword>
<gene>
    <name evidence="11" type="ORF">RFI_23164</name>
</gene>
<dbReference type="SUPFAM" id="SSF52540">
    <property type="entry name" value="P-loop containing nucleoside triphosphate hydrolases"/>
    <property type="match status" value="1"/>
</dbReference>
<evidence type="ECO:0000256" key="1">
    <source>
        <dbReference type="ARBA" id="ARBA00022707"/>
    </source>
</evidence>
<dbReference type="InterPro" id="IPR027417">
    <property type="entry name" value="P-loop_NTPase"/>
</dbReference>
<evidence type="ECO:0000256" key="8">
    <source>
        <dbReference type="ARBA" id="ARBA00023288"/>
    </source>
</evidence>
<dbReference type="EMBL" id="ASPP01020168">
    <property type="protein sequence ID" value="ETO14203.1"/>
    <property type="molecule type" value="Genomic_DNA"/>
</dbReference>
<organism evidence="11 12">
    <name type="scientific">Reticulomyxa filosa</name>
    <dbReference type="NCBI Taxonomy" id="46433"/>
    <lineage>
        <taxon>Eukaryota</taxon>
        <taxon>Sar</taxon>
        <taxon>Rhizaria</taxon>
        <taxon>Retaria</taxon>
        <taxon>Foraminifera</taxon>
        <taxon>Monothalamids</taxon>
        <taxon>Reticulomyxidae</taxon>
        <taxon>Reticulomyxa</taxon>
    </lineage>
</organism>
<feature type="binding site" evidence="9">
    <location>
        <begin position="86"/>
        <end position="89"/>
    </location>
    <ligand>
        <name>GTP</name>
        <dbReference type="ChEBI" id="CHEBI:37565"/>
    </ligand>
</feature>
<dbReference type="PROSITE" id="PS51882">
    <property type="entry name" value="G_ALPHA"/>
    <property type="match status" value="1"/>
</dbReference>
<sequence length="208" mass="24747">MVRHRTTGVVEQKFEIHGTTFHIFDVGGQRSERKKWIHCFERVTAVIFVVMYEDEQYNSMVDSIELFNEICNLRWFANTAMILFLNKQDEFAKRIQRYPLTVCFPEYDGLSEYEPCISYIRHQFESQNSNPKDKQIYTHVTLATDKNNVERVFGDVQHIVINTSLANGLISFVSCPTYQWIDLILMQLNKKEVVKYWLFFFYYSFVAN</sequence>
<proteinExistence type="predicted"/>
<keyword evidence="8" id="KW-0449">Lipoprotein</keyword>
<evidence type="ECO:0000256" key="7">
    <source>
        <dbReference type="ARBA" id="ARBA00023224"/>
    </source>
</evidence>
<accession>X6MJL1</accession>
<dbReference type="GO" id="GO:0046872">
    <property type="term" value="F:metal ion binding"/>
    <property type="evidence" value="ECO:0007669"/>
    <property type="project" value="UniProtKB-KW"/>
</dbReference>
<dbReference type="GO" id="GO:0001664">
    <property type="term" value="F:G protein-coupled receptor binding"/>
    <property type="evidence" value="ECO:0007669"/>
    <property type="project" value="TreeGrafter"/>
</dbReference>
<feature type="binding site" evidence="10">
    <location>
        <position position="6"/>
    </location>
    <ligand>
        <name>Mg(2+)</name>
        <dbReference type="ChEBI" id="CHEBI:18420"/>
    </ligand>
</feature>
<dbReference type="Gene3D" id="3.40.50.300">
    <property type="entry name" value="P-loop containing nucleotide triphosphate hydrolases"/>
    <property type="match status" value="1"/>
</dbReference>
<dbReference type="GO" id="GO:0003924">
    <property type="term" value="F:GTPase activity"/>
    <property type="evidence" value="ECO:0007669"/>
    <property type="project" value="InterPro"/>
</dbReference>
<evidence type="ECO:0000313" key="11">
    <source>
        <dbReference type="EMBL" id="ETO14203.1"/>
    </source>
</evidence>
<keyword evidence="4 10" id="KW-0460">Magnesium</keyword>